<feature type="domain" description="Glycosyl transferase family 1" evidence="1">
    <location>
        <begin position="198"/>
        <end position="360"/>
    </location>
</feature>
<dbReference type="InterPro" id="IPR050194">
    <property type="entry name" value="Glycosyltransferase_grp1"/>
</dbReference>
<dbReference type="EMBL" id="FUYA01000009">
    <property type="protein sequence ID" value="SKA79023.1"/>
    <property type="molecule type" value="Genomic_DNA"/>
</dbReference>
<proteinExistence type="predicted"/>
<evidence type="ECO:0000313" key="2">
    <source>
        <dbReference type="EMBL" id="SKA79023.1"/>
    </source>
</evidence>
<dbReference type="Pfam" id="PF00534">
    <property type="entry name" value="Glycos_transf_1"/>
    <property type="match status" value="1"/>
</dbReference>
<name>A0A1T4WNU3_9BACT</name>
<dbReference type="AlphaFoldDB" id="A0A1T4WNU3"/>
<sequence length="404" mass="44909">MKKRRILLVQYGDYAEALKARDEGREENYRAQFYSLDAVDELVQDGECCVICLDAGPYEVLHGSYTVYAGHYEPQTHGRQYHKDAEIAAERLFDVAKSFEPTHAILRAPGWVLTRLGRKLVEHGVPVLPLLADYFPHGGLKNWLRNKSVVSLLNDERIVLCSNHNRPACCSMKAAGITPEKIVPWDWPASHLPEDSPPKELTHQHPVVFYAGMMLTEKGVPELLHAVVLLHERGIPVRAVLCGVGPDEKQFMDLAQELGCADSVDFLGQTANSTVLQKMHEAQLVVVPSRHEYPEGLPSVIYEAFETRTPAVLSDHPTFVESLRDGEGCRFFTAGDESSCADCIQESLQDAAAYAVLSETTEAAWKRIRCPVAFREVLLDWANAVEHGTAPRLLEQSLAAEEGA</sequence>
<dbReference type="SUPFAM" id="SSF53756">
    <property type="entry name" value="UDP-Glycosyltransferase/glycogen phosphorylase"/>
    <property type="match status" value="1"/>
</dbReference>
<dbReference type="InterPro" id="IPR001296">
    <property type="entry name" value="Glyco_trans_1"/>
</dbReference>
<dbReference type="CDD" id="cd03801">
    <property type="entry name" value="GT4_PimA-like"/>
    <property type="match status" value="1"/>
</dbReference>
<dbReference type="RefSeq" id="WP_078685757.1">
    <property type="nucleotide sequence ID" value="NZ_FUYA01000009.1"/>
</dbReference>
<gene>
    <name evidence="2" type="ORF">SAMN02745702_02475</name>
</gene>
<keyword evidence="2" id="KW-0808">Transferase</keyword>
<reference evidence="2 3" key="1">
    <citation type="submission" date="2017-02" db="EMBL/GenBank/DDBJ databases">
        <authorList>
            <person name="Peterson S.W."/>
        </authorList>
    </citation>
    <scope>NUCLEOTIDE SEQUENCE [LARGE SCALE GENOMIC DNA]</scope>
    <source>
        <strain evidence="2 3">DSM 18034</strain>
    </source>
</reference>
<dbReference type="PANTHER" id="PTHR45947:SF3">
    <property type="entry name" value="SULFOQUINOVOSYL TRANSFERASE SQD2"/>
    <property type="match status" value="1"/>
</dbReference>
<keyword evidence="3" id="KW-1185">Reference proteome</keyword>
<dbReference type="PANTHER" id="PTHR45947">
    <property type="entry name" value="SULFOQUINOVOSYL TRANSFERASE SQD2"/>
    <property type="match status" value="1"/>
</dbReference>
<dbReference type="GO" id="GO:0016757">
    <property type="term" value="F:glycosyltransferase activity"/>
    <property type="evidence" value="ECO:0007669"/>
    <property type="project" value="InterPro"/>
</dbReference>
<dbReference type="Proteomes" id="UP000189733">
    <property type="component" value="Unassembled WGS sequence"/>
</dbReference>
<dbReference type="STRING" id="1121442.SAMN02745702_02475"/>
<evidence type="ECO:0000313" key="3">
    <source>
        <dbReference type="Proteomes" id="UP000189733"/>
    </source>
</evidence>
<accession>A0A1T4WNU3</accession>
<dbReference type="OrthoDB" id="267270at2"/>
<dbReference type="Gene3D" id="3.40.50.2000">
    <property type="entry name" value="Glycogen Phosphorylase B"/>
    <property type="match status" value="2"/>
</dbReference>
<protein>
    <submittedName>
        <fullName evidence="2">Glycosyltransferase involved in cell wall bisynthesis</fullName>
    </submittedName>
</protein>
<organism evidence="2 3">
    <name type="scientific">Desulfobaculum bizertense DSM 18034</name>
    <dbReference type="NCBI Taxonomy" id="1121442"/>
    <lineage>
        <taxon>Bacteria</taxon>
        <taxon>Pseudomonadati</taxon>
        <taxon>Thermodesulfobacteriota</taxon>
        <taxon>Desulfovibrionia</taxon>
        <taxon>Desulfovibrionales</taxon>
        <taxon>Desulfovibrionaceae</taxon>
        <taxon>Desulfobaculum</taxon>
    </lineage>
</organism>
<evidence type="ECO:0000259" key="1">
    <source>
        <dbReference type="Pfam" id="PF00534"/>
    </source>
</evidence>